<feature type="transmembrane region" description="Helical" evidence="10">
    <location>
        <begin position="102"/>
        <end position="125"/>
    </location>
</feature>
<dbReference type="GO" id="GO:0046872">
    <property type="term" value="F:metal ion binding"/>
    <property type="evidence" value="ECO:0007669"/>
    <property type="project" value="UniProtKB-KW"/>
</dbReference>
<proteinExistence type="inferred from homology"/>
<dbReference type="GO" id="GO:0005886">
    <property type="term" value="C:plasma membrane"/>
    <property type="evidence" value="ECO:0007669"/>
    <property type="project" value="UniProtKB-SubCell"/>
</dbReference>
<keyword evidence="4 10" id="KW-1133">Transmembrane helix</keyword>
<keyword evidence="10" id="KW-0406">Ion transport</keyword>
<organism evidence="11 12">
    <name type="scientific">Klugiella xanthotipulae</name>
    <dbReference type="NCBI Taxonomy" id="244735"/>
    <lineage>
        <taxon>Bacteria</taxon>
        <taxon>Bacillati</taxon>
        <taxon>Actinomycetota</taxon>
        <taxon>Actinomycetes</taxon>
        <taxon>Micrococcales</taxon>
        <taxon>Microbacteriaceae</taxon>
        <taxon>Klugiella</taxon>
    </lineage>
</organism>
<dbReference type="GO" id="GO:0140114">
    <property type="term" value="P:cellular detoxification of fluoride"/>
    <property type="evidence" value="ECO:0007669"/>
    <property type="project" value="UniProtKB-UniRule"/>
</dbReference>
<keyword evidence="6 10" id="KW-0407">Ion channel</keyword>
<keyword evidence="10" id="KW-0479">Metal-binding</keyword>
<reference evidence="11 12" key="1">
    <citation type="submission" date="2019-06" db="EMBL/GenBank/DDBJ databases">
        <title>Sequencing the genomes of 1000 actinobacteria strains.</title>
        <authorList>
            <person name="Klenk H.-P."/>
        </authorList>
    </citation>
    <scope>NUCLEOTIDE SEQUENCE [LARGE SCALE GENOMIC DNA]</scope>
    <source>
        <strain evidence="11 12">DSM 18031</strain>
    </source>
</reference>
<dbReference type="Proteomes" id="UP000318331">
    <property type="component" value="Unassembled WGS sequence"/>
</dbReference>
<protein>
    <recommendedName>
        <fullName evidence="10">Fluoride-specific ion channel FluC</fullName>
    </recommendedName>
</protein>
<sequence length="129" mass="13308">MSPLIFILLATAGGVGAGVRYLVDHLIRSRTSTKFAWATTVINASGSLALGFLTGLLMTQLLPTGLGTEMGVVLGTGFLGGYTTFSTASYETVALVRERRYGAALLNGVGMLLLCIALAGLGMFAGMSL</sequence>
<comment type="similarity">
    <text evidence="7 10">Belongs to the fluoride channel Fluc/FEX (TC 1.A.43) family.</text>
</comment>
<evidence type="ECO:0000256" key="2">
    <source>
        <dbReference type="ARBA" id="ARBA00022475"/>
    </source>
</evidence>
<keyword evidence="3 10" id="KW-0812">Transmembrane</keyword>
<comment type="subcellular location">
    <subcellularLocation>
        <location evidence="1 10">Cell membrane</location>
        <topology evidence="1 10">Multi-pass membrane protein</topology>
    </subcellularLocation>
</comment>
<evidence type="ECO:0000313" key="12">
    <source>
        <dbReference type="Proteomes" id="UP000318331"/>
    </source>
</evidence>
<dbReference type="PANTHER" id="PTHR28259">
    <property type="entry name" value="FLUORIDE EXPORT PROTEIN 1-RELATED"/>
    <property type="match status" value="1"/>
</dbReference>
<evidence type="ECO:0000256" key="10">
    <source>
        <dbReference type="HAMAP-Rule" id="MF_00454"/>
    </source>
</evidence>
<gene>
    <name evidence="10" type="primary">fluC</name>
    <name evidence="10" type="synonym">crcB</name>
    <name evidence="11" type="ORF">FB466_2635</name>
</gene>
<keyword evidence="2 10" id="KW-1003">Cell membrane</keyword>
<evidence type="ECO:0000256" key="6">
    <source>
        <dbReference type="ARBA" id="ARBA00023303"/>
    </source>
</evidence>
<keyword evidence="10" id="KW-0813">Transport</keyword>
<feature type="binding site" evidence="10">
    <location>
        <position position="83"/>
    </location>
    <ligand>
        <name>Na(+)</name>
        <dbReference type="ChEBI" id="CHEBI:29101"/>
        <note>structural</note>
    </ligand>
</feature>
<dbReference type="AlphaFoldDB" id="A0A543HH38"/>
<comment type="catalytic activity">
    <reaction evidence="8">
        <text>fluoride(in) = fluoride(out)</text>
        <dbReference type="Rhea" id="RHEA:76159"/>
        <dbReference type="ChEBI" id="CHEBI:17051"/>
    </reaction>
    <physiologicalReaction direction="left-to-right" evidence="8">
        <dbReference type="Rhea" id="RHEA:76160"/>
    </physiologicalReaction>
</comment>
<evidence type="ECO:0000256" key="9">
    <source>
        <dbReference type="ARBA" id="ARBA00049940"/>
    </source>
</evidence>
<evidence type="ECO:0000313" key="11">
    <source>
        <dbReference type="EMBL" id="TQM57640.1"/>
    </source>
</evidence>
<feature type="transmembrane region" description="Helical" evidence="10">
    <location>
        <begin position="6"/>
        <end position="23"/>
    </location>
</feature>
<dbReference type="EMBL" id="VFPN01000004">
    <property type="protein sequence ID" value="TQM57640.1"/>
    <property type="molecule type" value="Genomic_DNA"/>
</dbReference>
<evidence type="ECO:0000256" key="8">
    <source>
        <dbReference type="ARBA" id="ARBA00035585"/>
    </source>
</evidence>
<evidence type="ECO:0000256" key="7">
    <source>
        <dbReference type="ARBA" id="ARBA00035120"/>
    </source>
</evidence>
<comment type="activity regulation">
    <text evidence="10">Na(+) is not transported, but it plays an essential structural role and its presence is essential for fluoride channel function.</text>
</comment>
<evidence type="ECO:0000256" key="1">
    <source>
        <dbReference type="ARBA" id="ARBA00004651"/>
    </source>
</evidence>
<name>A0A543HH38_9MICO</name>
<dbReference type="HAMAP" id="MF_00454">
    <property type="entry name" value="FluC"/>
    <property type="match status" value="1"/>
</dbReference>
<dbReference type="OrthoDB" id="5148600at2"/>
<evidence type="ECO:0000256" key="5">
    <source>
        <dbReference type="ARBA" id="ARBA00023136"/>
    </source>
</evidence>
<keyword evidence="12" id="KW-1185">Reference proteome</keyword>
<feature type="transmembrane region" description="Helical" evidence="10">
    <location>
        <begin position="35"/>
        <end position="58"/>
    </location>
</feature>
<comment type="function">
    <text evidence="9 10">Fluoride-specific ion channel. Important for reducing fluoride concentration in the cell, thus reducing its toxicity.</text>
</comment>
<keyword evidence="5 10" id="KW-0472">Membrane</keyword>
<feature type="binding site" evidence="10">
    <location>
        <position position="80"/>
    </location>
    <ligand>
        <name>Na(+)</name>
        <dbReference type="ChEBI" id="CHEBI:29101"/>
        <note>structural</note>
    </ligand>
</feature>
<accession>A0A543HH38</accession>
<evidence type="ECO:0000256" key="4">
    <source>
        <dbReference type="ARBA" id="ARBA00022989"/>
    </source>
</evidence>
<dbReference type="InterPro" id="IPR003691">
    <property type="entry name" value="FluC"/>
</dbReference>
<keyword evidence="10" id="KW-0915">Sodium</keyword>
<dbReference type="PANTHER" id="PTHR28259:SF1">
    <property type="entry name" value="FLUORIDE EXPORT PROTEIN 1-RELATED"/>
    <property type="match status" value="1"/>
</dbReference>
<dbReference type="RefSeq" id="WP_141918899.1">
    <property type="nucleotide sequence ID" value="NZ_BAAAYS010000015.1"/>
</dbReference>
<dbReference type="GO" id="GO:0062054">
    <property type="term" value="F:fluoride channel activity"/>
    <property type="evidence" value="ECO:0007669"/>
    <property type="project" value="UniProtKB-UniRule"/>
</dbReference>
<comment type="caution">
    <text evidence="11">The sequence shown here is derived from an EMBL/GenBank/DDBJ whole genome shotgun (WGS) entry which is preliminary data.</text>
</comment>
<feature type="transmembrane region" description="Helical" evidence="10">
    <location>
        <begin position="70"/>
        <end position="90"/>
    </location>
</feature>
<dbReference type="Pfam" id="PF02537">
    <property type="entry name" value="CRCB"/>
    <property type="match status" value="1"/>
</dbReference>
<evidence type="ECO:0000256" key="3">
    <source>
        <dbReference type="ARBA" id="ARBA00022692"/>
    </source>
</evidence>